<dbReference type="GO" id="GO:0032301">
    <property type="term" value="C:MutSalpha complex"/>
    <property type="evidence" value="ECO:0007669"/>
    <property type="project" value="TreeGrafter"/>
</dbReference>
<dbReference type="PANTHER" id="PTHR11361">
    <property type="entry name" value="DNA MISMATCH REPAIR PROTEIN MUTS FAMILY MEMBER"/>
    <property type="match status" value="1"/>
</dbReference>
<dbReference type="InterPro" id="IPR011184">
    <property type="entry name" value="DNA_mismatch_repair_Msh2"/>
</dbReference>
<gene>
    <name evidence="14" type="ORF">K489DRAFT_41792</name>
</gene>
<dbReference type="SMART" id="SM00533">
    <property type="entry name" value="MUTSd"/>
    <property type="match status" value="1"/>
</dbReference>
<dbReference type="PANTHER" id="PTHR11361:SF35">
    <property type="entry name" value="DNA MISMATCH REPAIR PROTEIN MSH2"/>
    <property type="match status" value="1"/>
</dbReference>
<evidence type="ECO:0000256" key="5">
    <source>
        <dbReference type="ARBA" id="ARBA00022840"/>
    </source>
</evidence>
<evidence type="ECO:0000256" key="2">
    <source>
        <dbReference type="ARBA" id="ARBA00006271"/>
    </source>
</evidence>
<dbReference type="FunFam" id="1.10.1420.10:FF:000015">
    <property type="entry name" value="DNA mismatch repair protein Msh2"/>
    <property type="match status" value="1"/>
</dbReference>
<comment type="similarity">
    <text evidence="2 10">Belongs to the DNA mismatch repair MutS family.</text>
</comment>
<keyword evidence="8" id="KW-0539">Nucleus</keyword>
<keyword evidence="4 10" id="KW-0227">DNA damage</keyword>
<dbReference type="FunFam" id="1.10.1420.10:FF:000017">
    <property type="entry name" value="DNA mismatch repair protein Msh2"/>
    <property type="match status" value="1"/>
</dbReference>
<dbReference type="OrthoDB" id="295033at2759"/>
<dbReference type="GO" id="GO:0006312">
    <property type="term" value="P:mitotic recombination"/>
    <property type="evidence" value="ECO:0007669"/>
    <property type="project" value="TreeGrafter"/>
</dbReference>
<evidence type="ECO:0000256" key="4">
    <source>
        <dbReference type="ARBA" id="ARBA00022763"/>
    </source>
</evidence>
<dbReference type="InterPro" id="IPR007696">
    <property type="entry name" value="DNA_mismatch_repair_MutS_core"/>
</dbReference>
<reference evidence="14" key="1">
    <citation type="submission" date="2020-01" db="EMBL/GenBank/DDBJ databases">
        <authorList>
            <consortium name="DOE Joint Genome Institute"/>
            <person name="Haridas S."/>
            <person name="Albert R."/>
            <person name="Binder M."/>
            <person name="Bloem J."/>
            <person name="Labutti K."/>
            <person name="Salamov A."/>
            <person name="Andreopoulos B."/>
            <person name="Baker S.E."/>
            <person name="Barry K."/>
            <person name="Bills G."/>
            <person name="Bluhm B.H."/>
            <person name="Cannon C."/>
            <person name="Castanera R."/>
            <person name="Culley D.E."/>
            <person name="Daum C."/>
            <person name="Ezra D."/>
            <person name="Gonzalez J.B."/>
            <person name="Henrissat B."/>
            <person name="Kuo A."/>
            <person name="Liang C."/>
            <person name="Lipzen A."/>
            <person name="Lutzoni F."/>
            <person name="Magnuson J."/>
            <person name="Mondo S."/>
            <person name="Nolan M."/>
            <person name="Ohm R."/>
            <person name="Pangilinan J."/>
            <person name="Park H.-J."/>
            <person name="Ramirez L."/>
            <person name="Alfaro M."/>
            <person name="Sun H."/>
            <person name="Tritt A."/>
            <person name="Yoshinaga Y."/>
            <person name="Zwiers L.-H."/>
            <person name="Turgeon B.G."/>
            <person name="Goodwin S.B."/>
            <person name="Spatafora J.W."/>
            <person name="Crous P.W."/>
            <person name="Grigoriev I.V."/>
        </authorList>
    </citation>
    <scope>NUCLEOTIDE SEQUENCE</scope>
    <source>
        <strain evidence="14">CBS 342.82</strain>
    </source>
</reference>
<dbReference type="RefSeq" id="XP_033457796.1">
    <property type="nucleotide sequence ID" value="XM_033608197.1"/>
</dbReference>
<evidence type="ECO:0000313" key="13">
    <source>
        <dbReference type="Proteomes" id="UP000504637"/>
    </source>
</evidence>
<feature type="domain" description="DNA mismatch repair proteins mutS family" evidence="12">
    <location>
        <begin position="729"/>
        <end position="745"/>
    </location>
</feature>
<dbReference type="Pfam" id="PF01624">
    <property type="entry name" value="MutS_I"/>
    <property type="match status" value="1"/>
</dbReference>
<dbReference type="CDD" id="cd03285">
    <property type="entry name" value="ABC_MSH2_euk"/>
    <property type="match status" value="1"/>
</dbReference>
<feature type="region of interest" description="Disordered" evidence="11">
    <location>
        <begin position="857"/>
        <end position="881"/>
    </location>
</feature>
<evidence type="ECO:0000256" key="11">
    <source>
        <dbReference type="SAM" id="MobiDB-lite"/>
    </source>
</evidence>
<dbReference type="GO" id="GO:0005524">
    <property type="term" value="F:ATP binding"/>
    <property type="evidence" value="ECO:0007669"/>
    <property type="project" value="UniProtKB-KW"/>
</dbReference>
<comment type="subcellular location">
    <subcellularLocation>
        <location evidence="1">Nucleus</location>
    </subcellularLocation>
</comment>
<dbReference type="InterPro" id="IPR032642">
    <property type="entry name" value="Msh2_ATP-bd"/>
</dbReference>
<dbReference type="GO" id="GO:0140664">
    <property type="term" value="F:ATP-dependent DNA damage sensor activity"/>
    <property type="evidence" value="ECO:0007669"/>
    <property type="project" value="InterPro"/>
</dbReference>
<accession>A0A6J3LYB4</accession>
<evidence type="ECO:0000313" key="14">
    <source>
        <dbReference type="RefSeq" id="XP_033457796.1"/>
    </source>
</evidence>
<dbReference type="FunFam" id="3.30.420.110:FF:000002">
    <property type="entry name" value="DNA mismatch repair protein"/>
    <property type="match status" value="1"/>
</dbReference>
<keyword evidence="7 10" id="KW-0234">DNA repair</keyword>
<dbReference type="PIRSF" id="PIRSF005813">
    <property type="entry name" value="MSH2"/>
    <property type="match status" value="1"/>
</dbReference>
<dbReference type="Gene3D" id="3.40.1170.10">
    <property type="entry name" value="DNA repair protein MutS, domain I"/>
    <property type="match status" value="1"/>
</dbReference>
<evidence type="ECO:0000256" key="10">
    <source>
        <dbReference type="RuleBase" id="RU003756"/>
    </source>
</evidence>
<dbReference type="Proteomes" id="UP000504637">
    <property type="component" value="Unplaced"/>
</dbReference>
<dbReference type="SUPFAM" id="SSF48334">
    <property type="entry name" value="DNA repair protein MutS, domain III"/>
    <property type="match status" value="1"/>
</dbReference>
<dbReference type="FunFam" id="3.40.50.300:FF:000523">
    <property type="entry name" value="DNA mismatch repair protein"/>
    <property type="match status" value="1"/>
</dbReference>
<reference evidence="14" key="3">
    <citation type="submission" date="2025-08" db="UniProtKB">
        <authorList>
            <consortium name="RefSeq"/>
        </authorList>
    </citation>
    <scope>IDENTIFICATION</scope>
    <source>
        <strain evidence="14">CBS 342.82</strain>
    </source>
</reference>
<dbReference type="Pfam" id="PF05192">
    <property type="entry name" value="MutS_III"/>
    <property type="match status" value="1"/>
</dbReference>
<dbReference type="InterPro" id="IPR007861">
    <property type="entry name" value="DNA_mismatch_repair_MutS_clamp"/>
</dbReference>
<reference evidence="14" key="2">
    <citation type="submission" date="2020-04" db="EMBL/GenBank/DDBJ databases">
        <authorList>
            <consortium name="NCBI Genome Project"/>
        </authorList>
    </citation>
    <scope>NUCLEOTIDE SEQUENCE</scope>
    <source>
        <strain evidence="14">CBS 342.82</strain>
    </source>
</reference>
<dbReference type="Pfam" id="PF05190">
    <property type="entry name" value="MutS_IV"/>
    <property type="match status" value="1"/>
</dbReference>
<dbReference type="SMART" id="SM00534">
    <property type="entry name" value="MUTSac"/>
    <property type="match status" value="1"/>
</dbReference>
<keyword evidence="6 10" id="KW-0238">DNA-binding</keyword>
<dbReference type="Gene3D" id="3.40.50.300">
    <property type="entry name" value="P-loop containing nucleotide triphosphate hydrolases"/>
    <property type="match status" value="1"/>
</dbReference>
<dbReference type="InterPro" id="IPR027417">
    <property type="entry name" value="P-loop_NTPase"/>
</dbReference>
<evidence type="ECO:0000259" key="12">
    <source>
        <dbReference type="PROSITE" id="PS00486"/>
    </source>
</evidence>
<keyword evidence="13" id="KW-1185">Reference proteome</keyword>
<dbReference type="InterPro" id="IPR036678">
    <property type="entry name" value="MutS_con_dom_sf"/>
</dbReference>
<comment type="function">
    <text evidence="10">Component of the post-replicative DNA mismatch repair system (MMR).</text>
</comment>
<dbReference type="GO" id="GO:0006298">
    <property type="term" value="P:mismatch repair"/>
    <property type="evidence" value="ECO:0007669"/>
    <property type="project" value="InterPro"/>
</dbReference>
<dbReference type="AlphaFoldDB" id="A0A6J3LYB4"/>
<dbReference type="GeneID" id="54365996"/>
<keyword evidence="3 10" id="KW-0547">Nucleotide-binding</keyword>
<evidence type="ECO:0000256" key="6">
    <source>
        <dbReference type="ARBA" id="ARBA00023125"/>
    </source>
</evidence>
<proteinExistence type="inferred from homology"/>
<dbReference type="SUPFAM" id="SSF52540">
    <property type="entry name" value="P-loop containing nucleoside triphosphate hydrolases"/>
    <property type="match status" value="1"/>
</dbReference>
<evidence type="ECO:0000256" key="1">
    <source>
        <dbReference type="ARBA" id="ARBA00004123"/>
    </source>
</evidence>
<comment type="subunit">
    <text evidence="9">Heterodimer of msh2 and msh6.</text>
</comment>
<dbReference type="Gene3D" id="3.30.420.110">
    <property type="entry name" value="MutS, connector domain"/>
    <property type="match status" value="1"/>
</dbReference>
<dbReference type="InterPro" id="IPR036187">
    <property type="entry name" value="DNA_mismatch_repair_MutS_sf"/>
</dbReference>
<dbReference type="PROSITE" id="PS00486">
    <property type="entry name" value="DNA_MISMATCH_REPAIR_2"/>
    <property type="match status" value="1"/>
</dbReference>
<dbReference type="InterPro" id="IPR000432">
    <property type="entry name" value="DNA_mismatch_repair_MutS_C"/>
</dbReference>
<evidence type="ECO:0000256" key="7">
    <source>
        <dbReference type="ARBA" id="ARBA00023204"/>
    </source>
</evidence>
<dbReference type="Pfam" id="PF00488">
    <property type="entry name" value="MutS_V"/>
    <property type="match status" value="1"/>
</dbReference>
<dbReference type="InterPro" id="IPR045076">
    <property type="entry name" value="MutS"/>
</dbReference>
<organism evidence="14">
    <name type="scientific">Dissoconium aciculare CBS 342.82</name>
    <dbReference type="NCBI Taxonomy" id="1314786"/>
    <lineage>
        <taxon>Eukaryota</taxon>
        <taxon>Fungi</taxon>
        <taxon>Dikarya</taxon>
        <taxon>Ascomycota</taxon>
        <taxon>Pezizomycotina</taxon>
        <taxon>Dothideomycetes</taxon>
        <taxon>Dothideomycetidae</taxon>
        <taxon>Mycosphaerellales</taxon>
        <taxon>Dissoconiaceae</taxon>
        <taxon>Dissoconium</taxon>
    </lineage>
</organism>
<dbReference type="InterPro" id="IPR016151">
    <property type="entry name" value="DNA_mismatch_repair_MutS_N"/>
</dbReference>
<dbReference type="Gene3D" id="1.10.1420.10">
    <property type="match status" value="2"/>
</dbReference>
<protein>
    <submittedName>
        <fullName evidence="14">DNA mismatch repair protein</fullName>
    </submittedName>
</protein>
<evidence type="ECO:0000256" key="8">
    <source>
        <dbReference type="ARBA" id="ARBA00023242"/>
    </source>
</evidence>
<dbReference type="Pfam" id="PF05188">
    <property type="entry name" value="MutS_II"/>
    <property type="match status" value="1"/>
</dbReference>
<dbReference type="InterPro" id="IPR007860">
    <property type="entry name" value="DNA_mmatch_repair_MutS_con_dom"/>
</dbReference>
<evidence type="ECO:0000256" key="3">
    <source>
        <dbReference type="ARBA" id="ARBA00022741"/>
    </source>
</evidence>
<dbReference type="InterPro" id="IPR007695">
    <property type="entry name" value="DNA_mismatch_repair_MutS-lik_N"/>
</dbReference>
<sequence length="937" mass="104065">MGSRPELQVDDEVGLLKAIRQLDSSRAADTIRIFDNGDYLSAYGGDATFIAQAQYKTTSVLKQLGRNPGMPYVTMTVTVFRTFLRDAIFRLNKRVEILESSGRNQWKVVKRASPGNLQDIEDDLGGHIESAPIILAVKVSARANEARNVGVCFADASVRELGVTEFVDNDIYSNFESLIIQLGVKECLIQADASRKDPEIQKIRAIADNCGCAIAERQGGDFSDRDIDQDLNRLLRGEKTIATLPQSDLKLAMGSAAALIRYLGVMSDPTNFGEYRLYQHDLSQYMKLDSSALKALNLMPGPKDGSKTMNLYGLLNHCKTPIGSRLLAQWLKQPLMSLEEIERRQQLVEAFVNDTELRQTLQEEHLRSIPDLYRLAKKFQRKKATLQDVVNAYQVAVRLPGFVGTFEGVMDEAYKGILDIEYNDKLRSYCDSFSGLLEMVETTIDLDALDNHEYIIKSEYDDGLRIIRKKLDKLRYNIEQEHRRAGDDLNLDIEKKLILENHRVHGWCMRLTRNEANAIRGKKKYMDIAIQKNGQYFTTVDLAEMNREFQSLSESYNRTQTGLANEVIGVASSYAPVIEKLAGVVAHLDVIVSFAHVSLHAPTAYVRPKMHPRGTGNTILKEARHPCMEMQDDISFITNDVSLVRGESEFLIITGPNMGGKSTYIRQIGVIALMAQIGCFVPCSEAELSLYDCILARVGASDSQLKGVSTFMAEMLETANILKTATRESLVIIDELGRGTSTYDGFGLAWAISEHIIKEIGASSMFATHFHELTALSETYPQVQNLHVVAHIGGSDGEDAAMGGPGAGSAGRRREVTLLYKVVPGISDQSFGIHVAEIVRFPAKVVAMAKRKADELEDFSGNNSSGRGRDAQGGDSSATDADVEAGKAMLKEILVTWKEQVEKEGLNEEEQVQRMRDLVKANDSLRANPFFKTIEAL</sequence>
<dbReference type="GO" id="GO:0030983">
    <property type="term" value="F:mismatched DNA binding"/>
    <property type="evidence" value="ECO:0007669"/>
    <property type="project" value="InterPro"/>
</dbReference>
<evidence type="ECO:0000256" key="9">
    <source>
        <dbReference type="ARBA" id="ARBA00064337"/>
    </source>
</evidence>
<keyword evidence="5" id="KW-0067">ATP-binding</keyword>
<name>A0A6J3LYB4_9PEZI</name>